<dbReference type="AlphaFoldDB" id="A0AAN9M9X3"/>
<sequence>MIIDSKNSKRKHSCLGELLAKRASSWRKIASDVRVEIRYSQKEASSSSLVYGSKTGTSQGDQYLILQVMPPPFFLVDRFTSLGSHKTSLRIRLGKIRNKPAPAIGSLARQEIKSIIESLGKELKWFPVCTSMKQVLKVMIEVFPIRIPTVVELLVENHPCIQP</sequence>
<keyword evidence="2" id="KW-1185">Reference proteome</keyword>
<dbReference type="Proteomes" id="UP001367508">
    <property type="component" value="Unassembled WGS sequence"/>
</dbReference>
<protein>
    <submittedName>
        <fullName evidence="1">Uncharacterized protein</fullName>
    </submittedName>
</protein>
<gene>
    <name evidence="1" type="ORF">VNO77_08204</name>
</gene>
<organism evidence="1 2">
    <name type="scientific">Canavalia gladiata</name>
    <name type="common">Sword bean</name>
    <name type="synonym">Dolichos gladiatus</name>
    <dbReference type="NCBI Taxonomy" id="3824"/>
    <lineage>
        <taxon>Eukaryota</taxon>
        <taxon>Viridiplantae</taxon>
        <taxon>Streptophyta</taxon>
        <taxon>Embryophyta</taxon>
        <taxon>Tracheophyta</taxon>
        <taxon>Spermatophyta</taxon>
        <taxon>Magnoliopsida</taxon>
        <taxon>eudicotyledons</taxon>
        <taxon>Gunneridae</taxon>
        <taxon>Pentapetalae</taxon>
        <taxon>rosids</taxon>
        <taxon>fabids</taxon>
        <taxon>Fabales</taxon>
        <taxon>Fabaceae</taxon>
        <taxon>Papilionoideae</taxon>
        <taxon>50 kb inversion clade</taxon>
        <taxon>NPAAA clade</taxon>
        <taxon>indigoferoid/millettioid clade</taxon>
        <taxon>Phaseoleae</taxon>
        <taxon>Canavalia</taxon>
    </lineage>
</organism>
<dbReference type="EMBL" id="JAYMYQ010000002">
    <property type="protein sequence ID" value="KAK7350096.1"/>
    <property type="molecule type" value="Genomic_DNA"/>
</dbReference>
<name>A0AAN9M9X3_CANGL</name>
<reference evidence="1 2" key="1">
    <citation type="submission" date="2024-01" db="EMBL/GenBank/DDBJ databases">
        <title>The genomes of 5 underutilized Papilionoideae crops provide insights into root nodulation and disease resistanc.</title>
        <authorList>
            <person name="Jiang F."/>
        </authorList>
    </citation>
    <scope>NUCLEOTIDE SEQUENCE [LARGE SCALE GENOMIC DNA]</scope>
    <source>
        <strain evidence="1">LVBAO_FW01</strain>
        <tissue evidence="1">Leaves</tissue>
    </source>
</reference>
<evidence type="ECO:0000313" key="1">
    <source>
        <dbReference type="EMBL" id="KAK7350096.1"/>
    </source>
</evidence>
<comment type="caution">
    <text evidence="1">The sequence shown here is derived from an EMBL/GenBank/DDBJ whole genome shotgun (WGS) entry which is preliminary data.</text>
</comment>
<accession>A0AAN9M9X3</accession>
<proteinExistence type="predicted"/>
<evidence type="ECO:0000313" key="2">
    <source>
        <dbReference type="Proteomes" id="UP001367508"/>
    </source>
</evidence>